<dbReference type="PANTHER" id="PTHR38702">
    <property type="entry name" value="CALPONIN-HOMOLOGY (CH) DOMAIN-CONTAINING PROTEIN"/>
    <property type="match status" value="1"/>
</dbReference>
<feature type="region of interest" description="Disordered" evidence="1">
    <location>
        <begin position="545"/>
        <end position="567"/>
    </location>
</feature>
<dbReference type="Proteomes" id="UP000316270">
    <property type="component" value="Chromosome 6"/>
</dbReference>
<sequence length="567" mass="63554">MDPETATTTRQNDEPPCDEVLADKTGDSSEPTSTDTMNIAMPQPFTERESSPPMVLSPGLALDACPLLDQSVSTASSISSRSRRSSSSRLSDSGLSSSKRRGYMRPQATFVAESAKNRESVMSLGSIAHLQYYFARTGLLDGKGAQFAKDDPSGQRRKSSAPVPPSASGMAIPGGSRAASMGLLDTSSGAFLPTSPRESCALMDGGFIDSPIDQDEDPDWEDGEMMLPPTVSTYNQRPIWVQPPPDLTMLRRELTESLEDALKVLKETDKNKDDTPGWYEIQGLHLLDVTTLAIRAAKNYYTAHTSPQRLYSIKSEREIRAEGFQCLDILKRMAVRNFAGGIRQPEKVGILTWIVGVSEIIQTEINQEKKEQEEREKWSWRMDDWTGKEREREWTFIRSFIDAPDELPGWDEQSIDSLTPTPFLKYFQSGLKLVLLHNTLVATSKRQFEEIKVFHTETSKPYRMAENLRFWVKAAQLRWEISFDLDVMGVVRGDDAKAWRQFDEALLKWCKGVREEITAEWLDSKSGSRLRAPALRVIKGSVDISRPRSRGRSEEPKGLSVPAIDQS</sequence>
<evidence type="ECO:0000313" key="2">
    <source>
        <dbReference type="EMBL" id="QDS71823.1"/>
    </source>
</evidence>
<dbReference type="PANTHER" id="PTHR38702:SF1">
    <property type="entry name" value="CALPONIN-HOMOLOGY (CH) DOMAIN-CONTAINING PROTEIN"/>
    <property type="match status" value="1"/>
</dbReference>
<dbReference type="AlphaFoldDB" id="A0A517L854"/>
<evidence type="ECO:0000313" key="3">
    <source>
        <dbReference type="Proteomes" id="UP000316270"/>
    </source>
</evidence>
<feature type="region of interest" description="Disordered" evidence="1">
    <location>
        <begin position="72"/>
        <end position="102"/>
    </location>
</feature>
<keyword evidence="3" id="KW-1185">Reference proteome</keyword>
<evidence type="ECO:0008006" key="4">
    <source>
        <dbReference type="Google" id="ProtNLM"/>
    </source>
</evidence>
<feature type="compositionally biased region" description="Polar residues" evidence="1">
    <location>
        <begin position="28"/>
        <end position="37"/>
    </location>
</feature>
<dbReference type="OrthoDB" id="2534759at2759"/>
<reference evidence="2 3" key="1">
    <citation type="submission" date="2019-07" db="EMBL/GenBank/DDBJ databases">
        <title>Finished genome of Venturia effusa.</title>
        <authorList>
            <person name="Young C.A."/>
            <person name="Cox M.P."/>
            <person name="Ganley A.R.D."/>
            <person name="David W.J."/>
        </authorList>
    </citation>
    <scope>NUCLEOTIDE SEQUENCE [LARGE SCALE GENOMIC DNA]</scope>
    <source>
        <strain evidence="3">albino</strain>
    </source>
</reference>
<proteinExistence type="predicted"/>
<feature type="region of interest" description="Disordered" evidence="1">
    <location>
        <begin position="1"/>
        <end position="59"/>
    </location>
</feature>
<protein>
    <recommendedName>
        <fullName evidence="4">Calponin-homology (CH) domain-containing protein</fullName>
    </recommendedName>
</protein>
<dbReference type="STRING" id="50376.A0A517L854"/>
<feature type="compositionally biased region" description="Low complexity" evidence="1">
    <location>
        <begin position="87"/>
        <end position="97"/>
    </location>
</feature>
<organism evidence="2 3">
    <name type="scientific">Venturia effusa</name>
    <dbReference type="NCBI Taxonomy" id="50376"/>
    <lineage>
        <taxon>Eukaryota</taxon>
        <taxon>Fungi</taxon>
        <taxon>Dikarya</taxon>
        <taxon>Ascomycota</taxon>
        <taxon>Pezizomycotina</taxon>
        <taxon>Dothideomycetes</taxon>
        <taxon>Pleosporomycetidae</taxon>
        <taxon>Venturiales</taxon>
        <taxon>Venturiaceae</taxon>
        <taxon>Venturia</taxon>
    </lineage>
</organism>
<feature type="region of interest" description="Disordered" evidence="1">
    <location>
        <begin position="145"/>
        <end position="179"/>
    </location>
</feature>
<gene>
    <name evidence="2" type="ORF">FKW77_009711</name>
</gene>
<dbReference type="EMBL" id="CP042190">
    <property type="protein sequence ID" value="QDS71823.1"/>
    <property type="molecule type" value="Genomic_DNA"/>
</dbReference>
<feature type="compositionally biased region" description="Polar residues" evidence="1">
    <location>
        <begin position="1"/>
        <end position="10"/>
    </location>
</feature>
<name>A0A517L854_9PEZI</name>
<accession>A0A517L854</accession>
<evidence type="ECO:0000256" key="1">
    <source>
        <dbReference type="SAM" id="MobiDB-lite"/>
    </source>
</evidence>